<proteinExistence type="predicted"/>
<sequence length="249" mass="26636">MSLEAKIEELNQTIHRLIDVLTTSLVPVSAAKMTTDVTATVGEVAITEKKTRTKKTAAPAIATAAQPAKPTPLIDQLFLTSAAEIIDTSVILGDAPGTRYFKSDVHNSEWRVRPGDPDADIEGKEEMSAADFLLRQEAKMRIFARQQTQKLEAQPTASAVAPVTSEPTAIPATAVTALIATVPVVTVLDGPNYLDVVAKLQELLKDKGKDCVSALLATFGIKNVQTLQDDHSQYKPIMHAIDAALLGLA</sequence>
<comment type="caution">
    <text evidence="1">The sequence shown here is derived from an EMBL/GenBank/DDBJ whole genome shotgun (WGS) entry which is preliminary data.</text>
</comment>
<reference evidence="1 2" key="1">
    <citation type="submission" date="2019-10" db="EMBL/GenBank/DDBJ databases">
        <title>Glaciimonas soli sp. nov., a psychrophilic bacterium isolated from the forest soil of a high elevation mountain in Taiwan.</title>
        <authorList>
            <person name="Wang L.-T."/>
            <person name="Shieh W.Y."/>
        </authorList>
    </citation>
    <scope>NUCLEOTIDE SEQUENCE [LARGE SCALE GENOMIC DNA]</scope>
    <source>
        <strain evidence="1 2">GS1</strain>
    </source>
</reference>
<dbReference type="Proteomes" id="UP000451565">
    <property type="component" value="Unassembled WGS sequence"/>
</dbReference>
<dbReference type="AlphaFoldDB" id="A0A843YRH0"/>
<dbReference type="EMBL" id="WINI01000009">
    <property type="protein sequence ID" value="MQR02349.1"/>
    <property type="molecule type" value="Genomic_DNA"/>
</dbReference>
<evidence type="ECO:0000313" key="1">
    <source>
        <dbReference type="EMBL" id="MQR02349.1"/>
    </source>
</evidence>
<evidence type="ECO:0000313" key="2">
    <source>
        <dbReference type="Proteomes" id="UP000451565"/>
    </source>
</evidence>
<keyword evidence="2" id="KW-1185">Reference proteome</keyword>
<accession>A0A843YRH0</accession>
<protein>
    <submittedName>
        <fullName evidence="1">Uncharacterized protein</fullName>
    </submittedName>
</protein>
<dbReference type="RefSeq" id="WP_153235984.1">
    <property type="nucleotide sequence ID" value="NZ_WINI01000009.1"/>
</dbReference>
<name>A0A843YRH0_9BURK</name>
<organism evidence="1 2">
    <name type="scientific">Glaciimonas soli</name>
    <dbReference type="NCBI Taxonomy" id="2590999"/>
    <lineage>
        <taxon>Bacteria</taxon>
        <taxon>Pseudomonadati</taxon>
        <taxon>Pseudomonadota</taxon>
        <taxon>Betaproteobacteria</taxon>
        <taxon>Burkholderiales</taxon>
        <taxon>Oxalobacteraceae</taxon>
        <taxon>Glaciimonas</taxon>
    </lineage>
</organism>
<gene>
    <name evidence="1" type="ORF">GEV47_16865</name>
</gene>